<dbReference type="AlphaFoldDB" id="A0AAV5JV63"/>
<comment type="caution">
    <text evidence="1">The sequence shown here is derived from an EMBL/GenBank/DDBJ whole genome shotgun (WGS) entry which is preliminary data.</text>
</comment>
<proteinExistence type="predicted"/>
<gene>
    <name evidence="1" type="ORF">SLEP1_g25606</name>
</gene>
<dbReference type="Proteomes" id="UP001054252">
    <property type="component" value="Unassembled WGS sequence"/>
</dbReference>
<organism evidence="1 2">
    <name type="scientific">Rubroshorea leprosula</name>
    <dbReference type="NCBI Taxonomy" id="152421"/>
    <lineage>
        <taxon>Eukaryota</taxon>
        <taxon>Viridiplantae</taxon>
        <taxon>Streptophyta</taxon>
        <taxon>Embryophyta</taxon>
        <taxon>Tracheophyta</taxon>
        <taxon>Spermatophyta</taxon>
        <taxon>Magnoliopsida</taxon>
        <taxon>eudicotyledons</taxon>
        <taxon>Gunneridae</taxon>
        <taxon>Pentapetalae</taxon>
        <taxon>rosids</taxon>
        <taxon>malvids</taxon>
        <taxon>Malvales</taxon>
        <taxon>Dipterocarpaceae</taxon>
        <taxon>Rubroshorea</taxon>
    </lineage>
</organism>
<name>A0AAV5JV63_9ROSI</name>
<evidence type="ECO:0000313" key="1">
    <source>
        <dbReference type="EMBL" id="GKV14786.1"/>
    </source>
</evidence>
<reference evidence="1 2" key="1">
    <citation type="journal article" date="2021" name="Commun. Biol.">
        <title>The genome of Shorea leprosula (Dipterocarpaceae) highlights the ecological relevance of drought in aseasonal tropical rainforests.</title>
        <authorList>
            <person name="Ng K.K.S."/>
            <person name="Kobayashi M.J."/>
            <person name="Fawcett J.A."/>
            <person name="Hatakeyama M."/>
            <person name="Paape T."/>
            <person name="Ng C.H."/>
            <person name="Ang C.C."/>
            <person name="Tnah L.H."/>
            <person name="Lee C.T."/>
            <person name="Nishiyama T."/>
            <person name="Sese J."/>
            <person name="O'Brien M.J."/>
            <person name="Copetti D."/>
            <person name="Mohd Noor M.I."/>
            <person name="Ong R.C."/>
            <person name="Putra M."/>
            <person name="Sireger I.Z."/>
            <person name="Indrioko S."/>
            <person name="Kosugi Y."/>
            <person name="Izuno A."/>
            <person name="Isagi Y."/>
            <person name="Lee S.L."/>
            <person name="Shimizu K.K."/>
        </authorList>
    </citation>
    <scope>NUCLEOTIDE SEQUENCE [LARGE SCALE GENOMIC DNA]</scope>
    <source>
        <strain evidence="1">214</strain>
    </source>
</reference>
<evidence type="ECO:0000313" key="2">
    <source>
        <dbReference type="Proteomes" id="UP001054252"/>
    </source>
</evidence>
<sequence length="59" mass="6228">MAKGGKKGGKMRRKVGMVNGSLSVVRQIRALVAHKCVKILVGILRVENAGNGETQAVVL</sequence>
<accession>A0AAV5JV63</accession>
<keyword evidence="2" id="KW-1185">Reference proteome</keyword>
<protein>
    <submittedName>
        <fullName evidence="1">Uncharacterized protein</fullName>
    </submittedName>
</protein>
<dbReference type="EMBL" id="BPVZ01000041">
    <property type="protein sequence ID" value="GKV14786.1"/>
    <property type="molecule type" value="Genomic_DNA"/>
</dbReference>